<name>A0ABQ7JJ39_9FUNG</name>
<dbReference type="EMBL" id="JAAAIM010001783">
    <property type="protein sequence ID" value="KAG0275887.1"/>
    <property type="molecule type" value="Genomic_DNA"/>
</dbReference>
<evidence type="ECO:0000313" key="3">
    <source>
        <dbReference type="Proteomes" id="UP001194696"/>
    </source>
</evidence>
<evidence type="ECO:0000256" key="1">
    <source>
        <dbReference type="SAM" id="MobiDB-lite"/>
    </source>
</evidence>
<accession>A0ABQ7JJ39</accession>
<feature type="compositionally biased region" description="Low complexity" evidence="1">
    <location>
        <begin position="225"/>
        <end position="240"/>
    </location>
</feature>
<feature type="region of interest" description="Disordered" evidence="1">
    <location>
        <begin position="224"/>
        <end position="274"/>
    </location>
</feature>
<reference evidence="2 3" key="1">
    <citation type="journal article" date="2020" name="Fungal Divers.">
        <title>Resolving the Mortierellaceae phylogeny through synthesis of multi-gene phylogenetics and phylogenomics.</title>
        <authorList>
            <person name="Vandepol N."/>
            <person name="Liber J."/>
            <person name="Desiro A."/>
            <person name="Na H."/>
            <person name="Kennedy M."/>
            <person name="Barry K."/>
            <person name="Grigoriev I.V."/>
            <person name="Miller A.N."/>
            <person name="O'Donnell K."/>
            <person name="Stajich J.E."/>
            <person name="Bonito G."/>
        </authorList>
    </citation>
    <scope>NUCLEOTIDE SEQUENCE [LARGE SCALE GENOMIC DNA]</scope>
    <source>
        <strain evidence="2 3">AD045</strain>
    </source>
</reference>
<sequence>MTSYPVNNNTSMPYYHSNADKEPFYYTTIPSSTTPTTVDIALAQKYRTFSSSPISPLGTTVSGTTTLVNNNIHSGQYIGNYDGIAMLSPTSSTGGHGIASMSLPHLPYNPALSSPEKHYIPQTTYKPNPSRFRSGSASEDTPAPHKAQKQYADQSTHHQQQQQVPSKPFMSQPLPSPAGDSQQQPQPIVQCELANLSTTGETAKGSARARWYLNRARINRNKSTQKLNQMQDQQHQQPQQPEKILERQSSRGTFKGMAARFRPSSENMRALETV</sequence>
<protein>
    <submittedName>
        <fullName evidence="2">Uncharacterized protein</fullName>
    </submittedName>
</protein>
<evidence type="ECO:0000313" key="2">
    <source>
        <dbReference type="EMBL" id="KAG0275887.1"/>
    </source>
</evidence>
<organism evidence="2 3">
    <name type="scientific">Linnemannia gamsii</name>
    <dbReference type="NCBI Taxonomy" id="64522"/>
    <lineage>
        <taxon>Eukaryota</taxon>
        <taxon>Fungi</taxon>
        <taxon>Fungi incertae sedis</taxon>
        <taxon>Mucoromycota</taxon>
        <taxon>Mortierellomycotina</taxon>
        <taxon>Mortierellomycetes</taxon>
        <taxon>Mortierellales</taxon>
        <taxon>Mortierellaceae</taxon>
        <taxon>Linnemannia</taxon>
    </lineage>
</organism>
<dbReference type="Proteomes" id="UP001194696">
    <property type="component" value="Unassembled WGS sequence"/>
</dbReference>
<proteinExistence type="predicted"/>
<feature type="region of interest" description="Disordered" evidence="1">
    <location>
        <begin position="113"/>
        <end position="185"/>
    </location>
</feature>
<keyword evidence="3" id="KW-1185">Reference proteome</keyword>
<feature type="non-terminal residue" evidence="2">
    <location>
        <position position="274"/>
    </location>
</feature>
<feature type="compositionally biased region" description="Polar residues" evidence="1">
    <location>
        <begin position="121"/>
        <end position="139"/>
    </location>
</feature>
<gene>
    <name evidence="2" type="ORF">BGZ96_003578</name>
</gene>
<comment type="caution">
    <text evidence="2">The sequence shown here is derived from an EMBL/GenBank/DDBJ whole genome shotgun (WGS) entry which is preliminary data.</text>
</comment>